<evidence type="ECO:0000313" key="3">
    <source>
        <dbReference type="Proteomes" id="UP001307889"/>
    </source>
</evidence>
<organism evidence="2 3">
    <name type="scientific">Nesidiocoris tenuis</name>
    <dbReference type="NCBI Taxonomy" id="355587"/>
    <lineage>
        <taxon>Eukaryota</taxon>
        <taxon>Metazoa</taxon>
        <taxon>Ecdysozoa</taxon>
        <taxon>Arthropoda</taxon>
        <taxon>Hexapoda</taxon>
        <taxon>Insecta</taxon>
        <taxon>Pterygota</taxon>
        <taxon>Neoptera</taxon>
        <taxon>Paraneoptera</taxon>
        <taxon>Hemiptera</taxon>
        <taxon>Heteroptera</taxon>
        <taxon>Panheteroptera</taxon>
        <taxon>Cimicomorpha</taxon>
        <taxon>Miridae</taxon>
        <taxon>Dicyphina</taxon>
        <taxon>Nesidiocoris</taxon>
    </lineage>
</organism>
<sequence>MSSKESSEPQETARFRSCRTQLNRATQDPERARANKRSIQIRGYRPSGILIIFLNQRSTPVSARTNRLGVDLGSNSKRLKNPTCNFSTCSEYLNAHEEAQYKRTEETHASKSPIVASQETTLARAIKEMTAPAAA</sequence>
<evidence type="ECO:0000256" key="1">
    <source>
        <dbReference type="SAM" id="MobiDB-lite"/>
    </source>
</evidence>
<gene>
    <name evidence="2" type="ORF">NTJ_00152</name>
</gene>
<protein>
    <submittedName>
        <fullName evidence="2">Uncharacterized protein</fullName>
    </submittedName>
</protein>
<name>A0ABN7A8Y8_9HEMI</name>
<reference evidence="2 3" key="1">
    <citation type="submission" date="2023-09" db="EMBL/GenBank/DDBJ databases">
        <title>Nesidiocoris tenuis whole genome shotgun sequence.</title>
        <authorList>
            <person name="Shibata T."/>
            <person name="Shimoda M."/>
            <person name="Kobayashi T."/>
            <person name="Uehara T."/>
        </authorList>
    </citation>
    <scope>NUCLEOTIDE SEQUENCE [LARGE SCALE GENOMIC DNA]</scope>
    <source>
        <strain evidence="2 3">Japan</strain>
    </source>
</reference>
<dbReference type="EMBL" id="AP028909">
    <property type="protein sequence ID" value="BES87345.1"/>
    <property type="molecule type" value="Genomic_DNA"/>
</dbReference>
<feature type="region of interest" description="Disordered" evidence="1">
    <location>
        <begin position="1"/>
        <end position="37"/>
    </location>
</feature>
<dbReference type="Proteomes" id="UP001307889">
    <property type="component" value="Chromosome 1"/>
</dbReference>
<keyword evidence="3" id="KW-1185">Reference proteome</keyword>
<evidence type="ECO:0000313" key="2">
    <source>
        <dbReference type="EMBL" id="BES87345.1"/>
    </source>
</evidence>
<feature type="compositionally biased region" description="Basic and acidic residues" evidence="1">
    <location>
        <begin position="1"/>
        <end position="14"/>
    </location>
</feature>
<proteinExistence type="predicted"/>
<accession>A0ABN7A8Y8</accession>